<evidence type="ECO:0000259" key="7">
    <source>
        <dbReference type="PROSITE" id="PS51686"/>
    </source>
</evidence>
<comment type="similarity">
    <text evidence="1 6">Belongs to the class I-like SAM-binding methyltransferase superfamily. RsmB/NOP family.</text>
</comment>
<protein>
    <submittedName>
        <fullName evidence="8">16S rRNA (Cytosine967-C5)-methyltransferase</fullName>
    </submittedName>
</protein>
<dbReference type="CDD" id="cd02440">
    <property type="entry name" value="AdoMet_MTases"/>
    <property type="match status" value="1"/>
</dbReference>
<evidence type="ECO:0000256" key="4">
    <source>
        <dbReference type="ARBA" id="ARBA00022691"/>
    </source>
</evidence>
<dbReference type="InterPro" id="IPR001678">
    <property type="entry name" value="MeTrfase_RsmB-F_NOP2_dom"/>
</dbReference>
<name>A0A1M5THT0_9RHOB</name>
<dbReference type="STRING" id="996342.SAMN05443551_2236"/>
<dbReference type="InterPro" id="IPR049560">
    <property type="entry name" value="MeTrfase_RsmB-F_NOP2_cat"/>
</dbReference>
<dbReference type="GO" id="GO:0001510">
    <property type="term" value="P:RNA methylation"/>
    <property type="evidence" value="ECO:0007669"/>
    <property type="project" value="InterPro"/>
</dbReference>
<dbReference type="Pfam" id="PF01189">
    <property type="entry name" value="Methyltr_RsmB-F"/>
    <property type="match status" value="1"/>
</dbReference>
<dbReference type="Pfam" id="PF01029">
    <property type="entry name" value="NusB"/>
    <property type="match status" value="1"/>
</dbReference>
<keyword evidence="2 6" id="KW-0489">Methyltransferase</keyword>
<dbReference type="EMBL" id="FQXC01000003">
    <property type="protein sequence ID" value="SHH50221.1"/>
    <property type="molecule type" value="Genomic_DNA"/>
</dbReference>
<dbReference type="PANTHER" id="PTHR22807:SF61">
    <property type="entry name" value="NOL1_NOP2_SUN FAMILY PROTEIN _ ANTITERMINATION NUSB DOMAIN-CONTAINING PROTEIN"/>
    <property type="match status" value="1"/>
</dbReference>
<evidence type="ECO:0000256" key="6">
    <source>
        <dbReference type="PROSITE-ProRule" id="PRU01023"/>
    </source>
</evidence>
<dbReference type="GO" id="GO:0003723">
    <property type="term" value="F:RNA binding"/>
    <property type="evidence" value="ECO:0007669"/>
    <property type="project" value="UniProtKB-UniRule"/>
</dbReference>
<feature type="binding site" evidence="6">
    <location>
        <begin position="239"/>
        <end position="245"/>
    </location>
    <ligand>
        <name>S-adenosyl-L-methionine</name>
        <dbReference type="ChEBI" id="CHEBI:59789"/>
    </ligand>
</feature>
<dbReference type="RefSeq" id="WP_072777610.1">
    <property type="nucleotide sequence ID" value="NZ_FQXC01000003.1"/>
</dbReference>
<dbReference type="PROSITE" id="PS51686">
    <property type="entry name" value="SAM_MT_RSMB_NOP"/>
    <property type="match status" value="1"/>
</dbReference>
<feature type="binding site" evidence="6">
    <location>
        <position position="260"/>
    </location>
    <ligand>
        <name>S-adenosyl-L-methionine</name>
        <dbReference type="ChEBI" id="CHEBI:59789"/>
    </ligand>
</feature>
<dbReference type="SUPFAM" id="SSF53335">
    <property type="entry name" value="S-adenosyl-L-methionine-dependent methyltransferases"/>
    <property type="match status" value="1"/>
</dbReference>
<keyword evidence="5 6" id="KW-0694">RNA-binding</keyword>
<reference evidence="8 9" key="1">
    <citation type="submission" date="2016-11" db="EMBL/GenBank/DDBJ databases">
        <authorList>
            <person name="Jaros S."/>
            <person name="Januszkiewicz K."/>
            <person name="Wedrychowicz H."/>
        </authorList>
    </citation>
    <scope>NUCLEOTIDE SEQUENCE [LARGE SCALE GENOMIC DNA]</scope>
    <source>
        <strain evidence="8 9">DSM 29431</strain>
    </source>
</reference>
<dbReference type="GO" id="GO:0006355">
    <property type="term" value="P:regulation of DNA-templated transcription"/>
    <property type="evidence" value="ECO:0007669"/>
    <property type="project" value="InterPro"/>
</dbReference>
<evidence type="ECO:0000256" key="2">
    <source>
        <dbReference type="ARBA" id="ARBA00022603"/>
    </source>
</evidence>
<dbReference type="InterPro" id="IPR023267">
    <property type="entry name" value="RCMT"/>
</dbReference>
<feature type="domain" description="SAM-dependent MTase RsmB/NOP-type" evidence="7">
    <location>
        <begin position="131"/>
        <end position="420"/>
    </location>
</feature>
<organism evidence="8 9">
    <name type="scientific">Marivita hallyeonensis</name>
    <dbReference type="NCBI Taxonomy" id="996342"/>
    <lineage>
        <taxon>Bacteria</taxon>
        <taxon>Pseudomonadati</taxon>
        <taxon>Pseudomonadota</taxon>
        <taxon>Alphaproteobacteria</taxon>
        <taxon>Rhodobacterales</taxon>
        <taxon>Roseobacteraceae</taxon>
        <taxon>Marivita</taxon>
    </lineage>
</organism>
<dbReference type="PROSITE" id="PS01153">
    <property type="entry name" value="NOL1_NOP2_SUN"/>
    <property type="match status" value="1"/>
</dbReference>
<dbReference type="PANTHER" id="PTHR22807">
    <property type="entry name" value="NOP2 YEAST -RELATED NOL1/NOP2/FMU SUN DOMAIN-CONTAINING"/>
    <property type="match status" value="1"/>
</dbReference>
<dbReference type="SUPFAM" id="SSF48013">
    <property type="entry name" value="NusB-like"/>
    <property type="match status" value="1"/>
</dbReference>
<dbReference type="Proteomes" id="UP000184221">
    <property type="component" value="Unassembled WGS sequence"/>
</dbReference>
<sequence>MSHTPSPRLVALDGLSQIIGEGRMLSDVTSDTIWQALSPAERATAQRLITETLRYLGRADHILTPNLQRQPPLRVMNLLRMATIELMTGGAAHGVVNEAVKIAGRNKKTAPMKGLVNAVLRKMTQIGDEDWAKAPDTKLPGWLRPRLAKAWSKAAVARFERAHAVPPPLDLSVKSDAAGWAAKLNADVLPTGSLRLAARGQVSSLPGYDTGDWWVQDAAAALPVKLLGDVTGKRILDICAAPGGKTMQLAAAGADVTALDISESRMARLSENLERTQLKANTVVADALDYSGGRFDAVLLDAPCTATGTIRRHPDLPYVKNQTGLDSLVSLQREMLVRTKDHLEPNGLLVYCTCSLLREEGEDQIKWLLSASDDFEVLPPSAPGLDPDWISAEGGVRLRPDYWPETGGMDGFYMALLRFKGGTPPS</sequence>
<accession>A0A1M5THT0</accession>
<proteinExistence type="inferred from homology"/>
<dbReference type="AlphaFoldDB" id="A0A1M5THT0"/>
<dbReference type="InterPro" id="IPR018314">
    <property type="entry name" value="RsmB/NOL1/NOP2-like_CS"/>
</dbReference>
<dbReference type="Gene3D" id="1.10.940.10">
    <property type="entry name" value="NusB-like"/>
    <property type="match status" value="1"/>
</dbReference>
<feature type="binding site" evidence="6">
    <location>
        <position position="301"/>
    </location>
    <ligand>
        <name>S-adenosyl-L-methionine</name>
        <dbReference type="ChEBI" id="CHEBI:59789"/>
    </ligand>
</feature>
<dbReference type="PRINTS" id="PR02008">
    <property type="entry name" value="RCMTFAMILY"/>
</dbReference>
<comment type="caution">
    <text evidence="6">Lacks conserved residue(s) required for the propagation of feature annotation.</text>
</comment>
<dbReference type="InterPro" id="IPR006027">
    <property type="entry name" value="NusB_RsmB_TIM44"/>
</dbReference>
<evidence type="ECO:0000313" key="9">
    <source>
        <dbReference type="Proteomes" id="UP000184221"/>
    </source>
</evidence>
<evidence type="ECO:0000256" key="5">
    <source>
        <dbReference type="ARBA" id="ARBA00022884"/>
    </source>
</evidence>
<keyword evidence="4 6" id="KW-0949">S-adenosyl-L-methionine</keyword>
<keyword evidence="9" id="KW-1185">Reference proteome</keyword>
<dbReference type="Gene3D" id="3.40.50.150">
    <property type="entry name" value="Vaccinia Virus protein VP39"/>
    <property type="match status" value="1"/>
</dbReference>
<dbReference type="GO" id="GO:0008173">
    <property type="term" value="F:RNA methyltransferase activity"/>
    <property type="evidence" value="ECO:0007669"/>
    <property type="project" value="InterPro"/>
</dbReference>
<evidence type="ECO:0000256" key="3">
    <source>
        <dbReference type="ARBA" id="ARBA00022679"/>
    </source>
</evidence>
<keyword evidence="3 6" id="KW-0808">Transferase</keyword>
<evidence type="ECO:0000313" key="8">
    <source>
        <dbReference type="EMBL" id="SHH50221.1"/>
    </source>
</evidence>
<dbReference type="InterPro" id="IPR029063">
    <property type="entry name" value="SAM-dependent_MTases_sf"/>
</dbReference>
<feature type="active site" description="Nucleophile" evidence="6">
    <location>
        <position position="354"/>
    </location>
</feature>
<gene>
    <name evidence="8" type="ORF">SAMN05443551_2236</name>
</gene>
<dbReference type="OrthoDB" id="9810297at2"/>
<evidence type="ECO:0000256" key="1">
    <source>
        <dbReference type="ARBA" id="ARBA00007494"/>
    </source>
</evidence>
<dbReference type="InterPro" id="IPR035926">
    <property type="entry name" value="NusB-like_sf"/>
</dbReference>